<dbReference type="InterPro" id="IPR006560">
    <property type="entry name" value="AWS_dom"/>
</dbReference>
<dbReference type="Proteomes" id="UP000704712">
    <property type="component" value="Unassembled WGS sequence"/>
</dbReference>
<sequence length="226" mass="25575">MEGAFKLVRVVAANVAVGGKWIVCSKGEISVGNCKIDEDTKYGCGSNCINRAMRYECALECCPCLGVVTLEDVKTGQFVEEYVGEVLSNSKAMMRCQDYQKMKHVYMLQVSADEVIDATRIGGYMRFVNHSCDPNCQMEKWNVLGRERCGLFAIRDVKCGDELTFDYQLQCVDFGNSIECLCGSRNCRGIIGMSIEKRSIKRQRCVESESKRRMVQFTIDDFFSKR</sequence>
<keyword evidence="4" id="KW-0489">Methyltransferase</keyword>
<dbReference type="GO" id="GO:0005694">
    <property type="term" value="C:chromosome"/>
    <property type="evidence" value="ECO:0007669"/>
    <property type="project" value="UniProtKB-SubCell"/>
</dbReference>
<dbReference type="GO" id="GO:0032259">
    <property type="term" value="P:methylation"/>
    <property type="evidence" value="ECO:0007669"/>
    <property type="project" value="UniProtKB-KW"/>
</dbReference>
<feature type="domain" description="Post-SET" evidence="9">
    <location>
        <begin position="176"/>
        <end position="192"/>
    </location>
</feature>
<accession>A0A8S9VBP2</accession>
<evidence type="ECO:0000313" key="10">
    <source>
        <dbReference type="EMBL" id="KAF4150093.1"/>
    </source>
</evidence>
<dbReference type="GO" id="GO:0042054">
    <property type="term" value="F:histone methyltransferase activity"/>
    <property type="evidence" value="ECO:0007669"/>
    <property type="project" value="InterPro"/>
</dbReference>
<keyword evidence="6" id="KW-0949">S-adenosyl-L-methionine</keyword>
<dbReference type="PROSITE" id="PS50868">
    <property type="entry name" value="POST_SET"/>
    <property type="match status" value="1"/>
</dbReference>
<dbReference type="SUPFAM" id="SSF82199">
    <property type="entry name" value="SET domain"/>
    <property type="match status" value="1"/>
</dbReference>
<dbReference type="InterPro" id="IPR050777">
    <property type="entry name" value="SET2_Histone-Lys_MeTrsfase"/>
</dbReference>
<dbReference type="PROSITE" id="PS50280">
    <property type="entry name" value="SET"/>
    <property type="match status" value="1"/>
</dbReference>
<dbReference type="EMBL" id="JAACNO010000100">
    <property type="protein sequence ID" value="KAF4150093.1"/>
    <property type="molecule type" value="Genomic_DNA"/>
</dbReference>
<evidence type="ECO:0000256" key="7">
    <source>
        <dbReference type="ARBA" id="ARBA00023242"/>
    </source>
</evidence>
<evidence type="ECO:0000259" key="8">
    <source>
        <dbReference type="PROSITE" id="PS50280"/>
    </source>
</evidence>
<keyword evidence="3" id="KW-0158">Chromosome</keyword>
<evidence type="ECO:0000259" key="9">
    <source>
        <dbReference type="PROSITE" id="PS50868"/>
    </source>
</evidence>
<dbReference type="InterPro" id="IPR001214">
    <property type="entry name" value="SET_dom"/>
</dbReference>
<organism evidence="10 11">
    <name type="scientific">Phytophthora infestans</name>
    <name type="common">Potato late blight agent</name>
    <name type="synonym">Botrytis infestans</name>
    <dbReference type="NCBI Taxonomy" id="4787"/>
    <lineage>
        <taxon>Eukaryota</taxon>
        <taxon>Sar</taxon>
        <taxon>Stramenopiles</taxon>
        <taxon>Oomycota</taxon>
        <taxon>Peronosporomycetes</taxon>
        <taxon>Peronosporales</taxon>
        <taxon>Peronosporaceae</taxon>
        <taxon>Phytophthora</taxon>
    </lineage>
</organism>
<comment type="caution">
    <text evidence="10">The sequence shown here is derived from an EMBL/GenBank/DDBJ whole genome shotgun (WGS) entry which is preliminary data.</text>
</comment>
<gene>
    <name evidence="10" type="ORF">GN958_ATG00719</name>
</gene>
<evidence type="ECO:0000256" key="1">
    <source>
        <dbReference type="ARBA" id="ARBA00004123"/>
    </source>
</evidence>
<dbReference type="GO" id="GO:0005634">
    <property type="term" value="C:nucleus"/>
    <property type="evidence" value="ECO:0007669"/>
    <property type="project" value="UniProtKB-SubCell"/>
</dbReference>
<evidence type="ECO:0000313" key="11">
    <source>
        <dbReference type="Proteomes" id="UP000704712"/>
    </source>
</evidence>
<keyword evidence="5" id="KW-0808">Transferase</keyword>
<evidence type="ECO:0000256" key="6">
    <source>
        <dbReference type="ARBA" id="ARBA00022691"/>
    </source>
</evidence>
<dbReference type="PANTHER" id="PTHR22884">
    <property type="entry name" value="SET DOMAIN PROTEINS"/>
    <property type="match status" value="1"/>
</dbReference>
<feature type="domain" description="SET" evidence="8">
    <location>
        <begin position="57"/>
        <end position="168"/>
    </location>
</feature>
<name>A0A8S9VBP2_PHYIN</name>
<comment type="subcellular location">
    <subcellularLocation>
        <location evidence="2">Chromosome</location>
    </subcellularLocation>
    <subcellularLocation>
        <location evidence="1">Nucleus</location>
    </subcellularLocation>
</comment>
<dbReference type="Pfam" id="PF17907">
    <property type="entry name" value="AWS"/>
    <property type="match status" value="1"/>
</dbReference>
<dbReference type="SMART" id="SM00317">
    <property type="entry name" value="SET"/>
    <property type="match status" value="1"/>
</dbReference>
<dbReference type="SMART" id="SM00508">
    <property type="entry name" value="PostSET"/>
    <property type="match status" value="1"/>
</dbReference>
<dbReference type="InterPro" id="IPR003616">
    <property type="entry name" value="Post-SET_dom"/>
</dbReference>
<dbReference type="Gene3D" id="2.170.270.10">
    <property type="entry name" value="SET domain"/>
    <property type="match status" value="1"/>
</dbReference>
<evidence type="ECO:0000256" key="5">
    <source>
        <dbReference type="ARBA" id="ARBA00022679"/>
    </source>
</evidence>
<evidence type="ECO:0000256" key="4">
    <source>
        <dbReference type="ARBA" id="ARBA00022603"/>
    </source>
</evidence>
<keyword evidence="7" id="KW-0539">Nucleus</keyword>
<reference evidence="10" key="1">
    <citation type="submission" date="2020-03" db="EMBL/GenBank/DDBJ databases">
        <title>Hybrid Assembly of Korean Phytophthora infestans isolates.</title>
        <authorList>
            <person name="Prokchorchik M."/>
            <person name="Lee Y."/>
            <person name="Seo J."/>
            <person name="Cho J.-H."/>
            <person name="Park Y.-E."/>
            <person name="Jang D.-C."/>
            <person name="Im J.-S."/>
            <person name="Choi J.-G."/>
            <person name="Park H.-J."/>
            <person name="Lee G.-B."/>
            <person name="Lee Y.-G."/>
            <person name="Hong S.-Y."/>
            <person name="Cho K."/>
            <person name="Sohn K.H."/>
        </authorList>
    </citation>
    <scope>NUCLEOTIDE SEQUENCE</scope>
    <source>
        <strain evidence="10">KR_2_A2</strain>
    </source>
</reference>
<proteinExistence type="predicted"/>
<protein>
    <submittedName>
        <fullName evidence="10">SET domain-containing protein</fullName>
    </submittedName>
</protein>
<evidence type="ECO:0000256" key="2">
    <source>
        <dbReference type="ARBA" id="ARBA00004286"/>
    </source>
</evidence>
<dbReference type="InterPro" id="IPR046341">
    <property type="entry name" value="SET_dom_sf"/>
</dbReference>
<dbReference type="Pfam" id="PF00856">
    <property type="entry name" value="SET"/>
    <property type="match status" value="1"/>
</dbReference>
<dbReference type="AlphaFoldDB" id="A0A8S9VBP2"/>
<evidence type="ECO:0000256" key="3">
    <source>
        <dbReference type="ARBA" id="ARBA00022454"/>
    </source>
</evidence>